<accession>A0A0A9ANR2</accession>
<reference evidence="1" key="1">
    <citation type="submission" date="2014-09" db="EMBL/GenBank/DDBJ databases">
        <authorList>
            <person name="Magalhaes I.L.F."/>
            <person name="Oliveira U."/>
            <person name="Santos F.R."/>
            <person name="Vidigal T.H.D.A."/>
            <person name="Brescovit A.D."/>
            <person name="Santos A.J."/>
        </authorList>
    </citation>
    <scope>NUCLEOTIDE SEQUENCE</scope>
    <source>
        <tissue evidence="1">Shoot tissue taken approximately 20 cm above the soil surface</tissue>
    </source>
</reference>
<dbReference type="EMBL" id="GBRH01245119">
    <property type="protein sequence ID" value="JAD52776.1"/>
    <property type="molecule type" value="Transcribed_RNA"/>
</dbReference>
<protein>
    <submittedName>
        <fullName evidence="1">Uncharacterized protein</fullName>
    </submittedName>
</protein>
<proteinExistence type="predicted"/>
<name>A0A0A9ANR2_ARUDO</name>
<evidence type="ECO:0000313" key="1">
    <source>
        <dbReference type="EMBL" id="JAD52776.1"/>
    </source>
</evidence>
<organism evidence="1">
    <name type="scientific">Arundo donax</name>
    <name type="common">Giant reed</name>
    <name type="synonym">Donax arundinaceus</name>
    <dbReference type="NCBI Taxonomy" id="35708"/>
    <lineage>
        <taxon>Eukaryota</taxon>
        <taxon>Viridiplantae</taxon>
        <taxon>Streptophyta</taxon>
        <taxon>Embryophyta</taxon>
        <taxon>Tracheophyta</taxon>
        <taxon>Spermatophyta</taxon>
        <taxon>Magnoliopsida</taxon>
        <taxon>Liliopsida</taxon>
        <taxon>Poales</taxon>
        <taxon>Poaceae</taxon>
        <taxon>PACMAD clade</taxon>
        <taxon>Arundinoideae</taxon>
        <taxon>Arundineae</taxon>
        <taxon>Arundo</taxon>
    </lineage>
</organism>
<reference evidence="1" key="2">
    <citation type="journal article" date="2015" name="Data Brief">
        <title>Shoot transcriptome of the giant reed, Arundo donax.</title>
        <authorList>
            <person name="Barrero R.A."/>
            <person name="Guerrero F.D."/>
            <person name="Moolhuijzen P."/>
            <person name="Goolsby J.A."/>
            <person name="Tidwell J."/>
            <person name="Bellgard S.E."/>
            <person name="Bellgard M.I."/>
        </authorList>
    </citation>
    <scope>NUCLEOTIDE SEQUENCE</scope>
    <source>
        <tissue evidence="1">Shoot tissue taken approximately 20 cm above the soil surface</tissue>
    </source>
</reference>
<sequence>MHRPQTDFS</sequence>